<sequence length="246" mass="25524">MGFIETPVGWALLGMMGIGSPALGYIALRTIFSNAGKWVAWKRIAGACVIGGGWAAAIAVILFPTTASSISVMHAGEFFALAGMGFILLIGIASIFTRGVNTLMSHAPAMAHTPSSTLARAGNLPNTKPAQAFASARGPALSDGELQDDNAFAEKLSGSETKPTRVRSSFLPSPPQEDPTFSGAWEPSMQEGLGLLKEEAAPAQKPREAPSVARAGASSLDAQLEQLKKDIKAFNASASKGMHASQ</sequence>
<feature type="region of interest" description="Disordered" evidence="1">
    <location>
        <begin position="155"/>
        <end position="217"/>
    </location>
</feature>
<organism evidence="3">
    <name type="scientific">Candidatus Iainarchaeum sp</name>
    <dbReference type="NCBI Taxonomy" id="3101447"/>
    <lineage>
        <taxon>Archaea</taxon>
        <taxon>Candidatus Iainarchaeota</taxon>
        <taxon>Candidatus Iainarchaeia</taxon>
        <taxon>Candidatus Iainarchaeales</taxon>
        <taxon>Candidatus Iainarchaeaceae</taxon>
        <taxon>Candidatus Iainarchaeum</taxon>
    </lineage>
</organism>
<proteinExistence type="predicted"/>
<dbReference type="AlphaFoldDB" id="A0A7T9I1A4"/>
<reference evidence="3" key="1">
    <citation type="submission" date="2020-11" db="EMBL/GenBank/DDBJ databases">
        <title>Connecting structure to function with the recovery of over 1000 high-quality activated sludge metagenome-assembled genomes encoding full-length rRNA genes using long-read sequencing.</title>
        <authorList>
            <person name="Singleton C.M."/>
            <person name="Petriglieri F."/>
            <person name="Kristensen J.M."/>
            <person name="Kirkegaard R.H."/>
            <person name="Michaelsen T.Y."/>
            <person name="Andersen M.H."/>
            <person name="Karst S.M."/>
            <person name="Dueholm M.S."/>
            <person name="Nielsen P.H."/>
            <person name="Albertsen M."/>
        </authorList>
    </citation>
    <scope>NUCLEOTIDE SEQUENCE</scope>
    <source>
        <strain evidence="3">Fred_18-Q3-R57-64_BAT3C.431</strain>
    </source>
</reference>
<protein>
    <submittedName>
        <fullName evidence="3">Uncharacterized protein</fullName>
    </submittedName>
</protein>
<evidence type="ECO:0000256" key="2">
    <source>
        <dbReference type="SAM" id="Phobius"/>
    </source>
</evidence>
<feature type="transmembrane region" description="Helical" evidence="2">
    <location>
        <begin position="44"/>
        <end position="66"/>
    </location>
</feature>
<gene>
    <name evidence="3" type="ORF">IPJ89_03545</name>
</gene>
<evidence type="ECO:0000313" key="3">
    <source>
        <dbReference type="EMBL" id="QQR92210.1"/>
    </source>
</evidence>
<feature type="transmembrane region" description="Helical" evidence="2">
    <location>
        <begin position="12"/>
        <end position="32"/>
    </location>
</feature>
<dbReference type="EMBL" id="CP064981">
    <property type="protein sequence ID" value="QQR92210.1"/>
    <property type="molecule type" value="Genomic_DNA"/>
</dbReference>
<keyword evidence="2" id="KW-1133">Transmembrane helix</keyword>
<feature type="compositionally biased region" description="Basic and acidic residues" evidence="1">
    <location>
        <begin position="196"/>
        <end position="208"/>
    </location>
</feature>
<accession>A0A7T9I1A4</accession>
<keyword evidence="2" id="KW-0472">Membrane</keyword>
<keyword evidence="2" id="KW-0812">Transmembrane</keyword>
<name>A0A7T9I1A4_9ARCH</name>
<feature type="compositionally biased region" description="Polar residues" evidence="1">
    <location>
        <begin position="158"/>
        <end position="171"/>
    </location>
</feature>
<evidence type="ECO:0000256" key="1">
    <source>
        <dbReference type="SAM" id="MobiDB-lite"/>
    </source>
</evidence>
<dbReference type="Proteomes" id="UP000596004">
    <property type="component" value="Chromosome"/>
</dbReference>
<feature type="transmembrane region" description="Helical" evidence="2">
    <location>
        <begin position="78"/>
        <end position="96"/>
    </location>
</feature>